<evidence type="ECO:0000256" key="3">
    <source>
        <dbReference type="ARBA" id="ARBA00022448"/>
    </source>
</evidence>
<feature type="transmembrane region" description="Helical" evidence="8">
    <location>
        <begin position="215"/>
        <end position="236"/>
    </location>
</feature>
<sequence length="377" mass="43392">MHKIGKIGILHVIFLVMTFIGLKNHVTILPPLLDHVKRDGWMSVILAAVIMFPWLFLVLFIHNKTEQKPIKEWLTQRVGKGASSIFLYSVVVFIFIIAAFSMRETLLWINSTFLPKTPELALLIVYVILCFLLISTNMLTIVIVNTFVLLFVVIFGFYVAIANIQVKDYSLIQPFLEHGMSPVFKGIVYPASGFIELFLLLFIQHHFKSKLKWTHLAIMLFILTGLTLGPLLGAIVEFGPEEAARQRYPAYEEWALVTIGRFIEHMDFLSIYQWLTGTFIRVSLLLFIASDILNWTGQRKKIWNFMFFPFLLICLIIASLDNSLFLHLNGNEMLIITFLFFLSFSLLLGILALISSRKKNKLEQRPQKNQKKESSES</sequence>
<gene>
    <name evidence="9" type="ORF">QYB95_03910</name>
</gene>
<proteinExistence type="inferred from homology"/>
<evidence type="ECO:0000313" key="10">
    <source>
        <dbReference type="Proteomes" id="UP001172743"/>
    </source>
</evidence>
<reference evidence="9" key="1">
    <citation type="submission" date="2023-07" db="EMBL/GenBank/DDBJ databases">
        <title>Ureibacillus sp. isolated from freshwater well.</title>
        <authorList>
            <person name="Kirdat K."/>
            <person name="Bhatt A."/>
            <person name="Teware R."/>
            <person name="Bhavsar Y."/>
            <person name="Yadav A."/>
        </authorList>
    </citation>
    <scope>NUCLEOTIDE SEQUENCE</scope>
    <source>
        <strain evidence="9">BA0131</strain>
    </source>
</reference>
<keyword evidence="7 8" id="KW-0472">Membrane</keyword>
<dbReference type="RefSeq" id="WP_301136822.1">
    <property type="nucleotide sequence ID" value="NZ_JAUHTQ010000002.1"/>
</dbReference>
<keyword evidence="6 8" id="KW-1133">Transmembrane helix</keyword>
<evidence type="ECO:0000256" key="2">
    <source>
        <dbReference type="ARBA" id="ARBA00007998"/>
    </source>
</evidence>
<feature type="transmembrane region" description="Helical" evidence="8">
    <location>
        <begin position="40"/>
        <end position="61"/>
    </location>
</feature>
<evidence type="ECO:0000256" key="1">
    <source>
        <dbReference type="ARBA" id="ARBA00004141"/>
    </source>
</evidence>
<feature type="transmembrane region" description="Helical" evidence="8">
    <location>
        <begin position="186"/>
        <end position="203"/>
    </location>
</feature>
<evidence type="ECO:0000256" key="7">
    <source>
        <dbReference type="ARBA" id="ARBA00023136"/>
    </source>
</evidence>
<evidence type="ECO:0000256" key="4">
    <source>
        <dbReference type="ARBA" id="ARBA00022544"/>
    </source>
</evidence>
<protein>
    <submittedName>
        <fullName evidence="9">Endospore germination permease</fullName>
    </submittedName>
</protein>
<name>A0ABT8GMN6_9BACL</name>
<dbReference type="InterPro" id="IPR004761">
    <property type="entry name" value="Spore_GerAB"/>
</dbReference>
<dbReference type="NCBIfam" id="TIGR00912">
    <property type="entry name" value="2A0309"/>
    <property type="match status" value="1"/>
</dbReference>
<feature type="transmembrane region" description="Helical" evidence="8">
    <location>
        <begin position="271"/>
        <end position="290"/>
    </location>
</feature>
<organism evidence="9 10">
    <name type="scientific">Ureibacillus aquaedulcis</name>
    <dbReference type="NCBI Taxonomy" id="3058421"/>
    <lineage>
        <taxon>Bacteria</taxon>
        <taxon>Bacillati</taxon>
        <taxon>Bacillota</taxon>
        <taxon>Bacilli</taxon>
        <taxon>Bacillales</taxon>
        <taxon>Caryophanaceae</taxon>
        <taxon>Ureibacillus</taxon>
    </lineage>
</organism>
<keyword evidence="3" id="KW-0813">Transport</keyword>
<dbReference type="PANTHER" id="PTHR34975">
    <property type="entry name" value="SPORE GERMINATION PROTEIN A2"/>
    <property type="match status" value="1"/>
</dbReference>
<feature type="transmembrane region" description="Helical" evidence="8">
    <location>
        <begin position="302"/>
        <end position="321"/>
    </location>
</feature>
<feature type="transmembrane region" description="Helical" evidence="8">
    <location>
        <begin position="120"/>
        <end position="140"/>
    </location>
</feature>
<feature type="transmembrane region" description="Helical" evidence="8">
    <location>
        <begin position="147"/>
        <end position="166"/>
    </location>
</feature>
<evidence type="ECO:0000313" key="9">
    <source>
        <dbReference type="EMBL" id="MDN4492675.1"/>
    </source>
</evidence>
<accession>A0ABT8GMN6</accession>
<keyword evidence="4" id="KW-0309">Germination</keyword>
<comment type="similarity">
    <text evidence="2">Belongs to the amino acid-polyamine-organocation (APC) superfamily. Spore germination protein (SGP) (TC 2.A.3.9) family.</text>
</comment>
<evidence type="ECO:0000256" key="6">
    <source>
        <dbReference type="ARBA" id="ARBA00022989"/>
    </source>
</evidence>
<dbReference type="EMBL" id="JAUHTQ010000002">
    <property type="protein sequence ID" value="MDN4492675.1"/>
    <property type="molecule type" value="Genomic_DNA"/>
</dbReference>
<comment type="subcellular location">
    <subcellularLocation>
        <location evidence="1">Membrane</location>
        <topology evidence="1">Multi-pass membrane protein</topology>
    </subcellularLocation>
</comment>
<feature type="transmembrane region" description="Helical" evidence="8">
    <location>
        <begin position="333"/>
        <end position="354"/>
    </location>
</feature>
<keyword evidence="10" id="KW-1185">Reference proteome</keyword>
<evidence type="ECO:0000256" key="8">
    <source>
        <dbReference type="SAM" id="Phobius"/>
    </source>
</evidence>
<feature type="transmembrane region" description="Helical" evidence="8">
    <location>
        <begin position="82"/>
        <end position="100"/>
    </location>
</feature>
<dbReference type="PANTHER" id="PTHR34975:SF2">
    <property type="entry name" value="SPORE GERMINATION PROTEIN A2"/>
    <property type="match status" value="1"/>
</dbReference>
<evidence type="ECO:0000256" key="5">
    <source>
        <dbReference type="ARBA" id="ARBA00022692"/>
    </source>
</evidence>
<dbReference type="Proteomes" id="UP001172743">
    <property type="component" value="Unassembled WGS sequence"/>
</dbReference>
<comment type="caution">
    <text evidence="9">The sequence shown here is derived from an EMBL/GenBank/DDBJ whole genome shotgun (WGS) entry which is preliminary data.</text>
</comment>
<dbReference type="Pfam" id="PF03845">
    <property type="entry name" value="Spore_permease"/>
    <property type="match status" value="1"/>
</dbReference>
<feature type="transmembrane region" description="Helical" evidence="8">
    <location>
        <begin position="7"/>
        <end position="28"/>
    </location>
</feature>
<keyword evidence="5 8" id="KW-0812">Transmembrane</keyword>